<keyword evidence="1" id="KW-0812">Transmembrane</keyword>
<proteinExistence type="predicted"/>
<keyword evidence="1" id="KW-1133">Transmembrane helix</keyword>
<sequence>MHTSAPSTTLPEDRTAGSGPWAAALAVDVLLVLLFAGLGRRTHALDAAGLLVTAGPFLAGLALGWLVWRVRRAPFAVRPHGIALWVTTVAVGLGLRLAVGEGTAPSFVLVTFAVLGAFLLGPRVLVAALRAIRSRRPG</sequence>
<evidence type="ECO:0000313" key="2">
    <source>
        <dbReference type="EMBL" id="GAA1759200.1"/>
    </source>
</evidence>
<dbReference type="InterPro" id="IPR021414">
    <property type="entry name" value="DUF3054"/>
</dbReference>
<evidence type="ECO:0008006" key="4">
    <source>
        <dbReference type="Google" id="ProtNLM"/>
    </source>
</evidence>
<gene>
    <name evidence="2" type="ORF">GCM10009767_17940</name>
</gene>
<organism evidence="2 3">
    <name type="scientific">Kocuria aegyptia</name>
    <dbReference type="NCBI Taxonomy" id="330943"/>
    <lineage>
        <taxon>Bacteria</taxon>
        <taxon>Bacillati</taxon>
        <taxon>Actinomycetota</taxon>
        <taxon>Actinomycetes</taxon>
        <taxon>Micrococcales</taxon>
        <taxon>Micrococcaceae</taxon>
        <taxon>Kocuria</taxon>
    </lineage>
</organism>
<reference evidence="3" key="1">
    <citation type="journal article" date="2019" name="Int. J. Syst. Evol. Microbiol.">
        <title>The Global Catalogue of Microorganisms (GCM) 10K type strain sequencing project: providing services to taxonomists for standard genome sequencing and annotation.</title>
        <authorList>
            <consortium name="The Broad Institute Genomics Platform"/>
            <consortium name="The Broad Institute Genome Sequencing Center for Infectious Disease"/>
            <person name="Wu L."/>
            <person name="Ma J."/>
        </authorList>
    </citation>
    <scope>NUCLEOTIDE SEQUENCE [LARGE SCALE GENOMIC DNA]</scope>
    <source>
        <strain evidence="3">JCM 14735</strain>
    </source>
</reference>
<dbReference type="RefSeq" id="WP_344121725.1">
    <property type="nucleotide sequence ID" value="NZ_BAAAOA010000018.1"/>
</dbReference>
<accession>A0ABP4WW09</accession>
<feature type="transmembrane region" description="Helical" evidence="1">
    <location>
        <begin position="80"/>
        <end position="99"/>
    </location>
</feature>
<feature type="transmembrane region" description="Helical" evidence="1">
    <location>
        <begin position="44"/>
        <end position="68"/>
    </location>
</feature>
<name>A0ABP4WW09_9MICC</name>
<keyword evidence="3" id="KW-1185">Reference proteome</keyword>
<keyword evidence="1" id="KW-0472">Membrane</keyword>
<evidence type="ECO:0000256" key="1">
    <source>
        <dbReference type="SAM" id="Phobius"/>
    </source>
</evidence>
<protein>
    <recommendedName>
        <fullName evidence="4">DUF3054 domain-containing protein</fullName>
    </recommendedName>
</protein>
<evidence type="ECO:0000313" key="3">
    <source>
        <dbReference type="Proteomes" id="UP001501204"/>
    </source>
</evidence>
<dbReference type="Proteomes" id="UP001501204">
    <property type="component" value="Unassembled WGS sequence"/>
</dbReference>
<feature type="transmembrane region" description="Helical" evidence="1">
    <location>
        <begin position="21"/>
        <end position="38"/>
    </location>
</feature>
<dbReference type="Pfam" id="PF11255">
    <property type="entry name" value="DUF3054"/>
    <property type="match status" value="1"/>
</dbReference>
<dbReference type="EMBL" id="BAAAOA010000018">
    <property type="protein sequence ID" value="GAA1759200.1"/>
    <property type="molecule type" value="Genomic_DNA"/>
</dbReference>
<feature type="transmembrane region" description="Helical" evidence="1">
    <location>
        <begin position="105"/>
        <end position="126"/>
    </location>
</feature>
<comment type="caution">
    <text evidence="2">The sequence shown here is derived from an EMBL/GenBank/DDBJ whole genome shotgun (WGS) entry which is preliminary data.</text>
</comment>